<dbReference type="AlphaFoldDB" id="A0A9P1DF90"/>
<dbReference type="EMBL" id="CAMXCT020004432">
    <property type="protein sequence ID" value="CAL1162338.1"/>
    <property type="molecule type" value="Genomic_DNA"/>
</dbReference>
<evidence type="ECO:0000313" key="1">
    <source>
        <dbReference type="EMBL" id="CAI4008963.1"/>
    </source>
</evidence>
<dbReference type="EMBL" id="CAMXCT030004432">
    <property type="protein sequence ID" value="CAL4796275.1"/>
    <property type="molecule type" value="Genomic_DNA"/>
</dbReference>
<evidence type="ECO:0000313" key="2">
    <source>
        <dbReference type="EMBL" id="CAL4796275.1"/>
    </source>
</evidence>
<organism evidence="1">
    <name type="scientific">Cladocopium goreaui</name>
    <dbReference type="NCBI Taxonomy" id="2562237"/>
    <lineage>
        <taxon>Eukaryota</taxon>
        <taxon>Sar</taxon>
        <taxon>Alveolata</taxon>
        <taxon>Dinophyceae</taxon>
        <taxon>Suessiales</taxon>
        <taxon>Symbiodiniaceae</taxon>
        <taxon>Cladocopium</taxon>
    </lineage>
</organism>
<dbReference type="EMBL" id="CAMXCT010004432">
    <property type="protein sequence ID" value="CAI4008963.1"/>
    <property type="molecule type" value="Genomic_DNA"/>
</dbReference>
<accession>A0A9P1DF90</accession>
<keyword evidence="3" id="KW-1185">Reference proteome</keyword>
<sequence>MGVRRISQNKGASPITCCSKQGAGNKLGHCAHAAQWRGLCTLGSWKSESPSISLIFPEMYNARR</sequence>
<comment type="caution">
    <text evidence="1">The sequence shown here is derived from an EMBL/GenBank/DDBJ whole genome shotgun (WGS) entry which is preliminary data.</text>
</comment>
<reference evidence="2 3" key="2">
    <citation type="submission" date="2024-05" db="EMBL/GenBank/DDBJ databases">
        <authorList>
            <person name="Chen Y."/>
            <person name="Shah S."/>
            <person name="Dougan E. K."/>
            <person name="Thang M."/>
            <person name="Chan C."/>
        </authorList>
    </citation>
    <scope>NUCLEOTIDE SEQUENCE [LARGE SCALE GENOMIC DNA]</scope>
</reference>
<gene>
    <name evidence="1" type="ORF">C1SCF055_LOCUS34353</name>
</gene>
<protein>
    <submittedName>
        <fullName evidence="1">Uncharacterized protein</fullName>
    </submittedName>
</protein>
<dbReference type="Proteomes" id="UP001152797">
    <property type="component" value="Unassembled WGS sequence"/>
</dbReference>
<reference evidence="1" key="1">
    <citation type="submission" date="2022-10" db="EMBL/GenBank/DDBJ databases">
        <authorList>
            <person name="Chen Y."/>
            <person name="Dougan E. K."/>
            <person name="Chan C."/>
            <person name="Rhodes N."/>
            <person name="Thang M."/>
        </authorList>
    </citation>
    <scope>NUCLEOTIDE SEQUENCE</scope>
</reference>
<evidence type="ECO:0000313" key="3">
    <source>
        <dbReference type="Proteomes" id="UP001152797"/>
    </source>
</evidence>
<name>A0A9P1DF90_9DINO</name>
<proteinExistence type="predicted"/>